<feature type="signal peptide" evidence="1">
    <location>
        <begin position="1"/>
        <end position="20"/>
    </location>
</feature>
<reference evidence="2 3" key="1">
    <citation type="submission" date="2018-04" db="EMBL/GenBank/DDBJ databases">
        <title>Genomic Encyclopedia of Type Strains, Phase IV (KMG-IV): sequencing the most valuable type-strain genomes for metagenomic binning, comparative biology and taxonomic classification.</title>
        <authorList>
            <person name="Goeker M."/>
        </authorList>
    </citation>
    <scope>NUCLEOTIDE SEQUENCE [LARGE SCALE GENOMIC DNA]</scope>
    <source>
        <strain evidence="2 3">DSM 14823</strain>
    </source>
</reference>
<dbReference type="EMBL" id="QEKH01000025">
    <property type="protein sequence ID" value="PVY38653.1"/>
    <property type="molecule type" value="Genomic_DNA"/>
</dbReference>
<evidence type="ECO:0000313" key="2">
    <source>
        <dbReference type="EMBL" id="PVY38653.1"/>
    </source>
</evidence>
<dbReference type="InterPro" id="IPR012334">
    <property type="entry name" value="Pectin_lyas_fold"/>
</dbReference>
<organism evidence="2 3">
    <name type="scientific">Victivallis vadensis</name>
    <dbReference type="NCBI Taxonomy" id="172901"/>
    <lineage>
        <taxon>Bacteria</taxon>
        <taxon>Pseudomonadati</taxon>
        <taxon>Lentisphaerota</taxon>
        <taxon>Lentisphaeria</taxon>
        <taxon>Victivallales</taxon>
        <taxon>Victivallaceae</taxon>
        <taxon>Victivallis</taxon>
    </lineage>
</organism>
<dbReference type="AlphaFoldDB" id="A0A2U1AQF5"/>
<keyword evidence="3" id="KW-1185">Reference proteome</keyword>
<accession>A0A2U1AQF5</accession>
<sequence>MKPFACALLLAGTISAAALEADVKFFVSPNGSDRNSGSAAQPFRTLHRAAEAAAGLSGRRTVEVAPGVYYLGKTLKLGMEHSGIRFVSTTEGGAVLSGGVRLENLKFTPFRDGILTADAGKGREIDQLFLDGRRQAMARYPNRVEGRNVFDTWQLEHGANTSDSATDPLNPERTSRWKHPETGYLHAMHGALWGDMHWRITGRNPDGTLRLEGGWQNNRPSPMHKRYRMVENIFEELDAPGEWFYDRDSGKLYVYPEPGVDPNRAAVETVSLRRLVDFDGARQTVFDGFTFRHAARTFMENKEPLLRSDWTLCREAAVLFRNSEDCALLNCEFSLLGGNAVLVSNFNRRIAIRGGLFREIGANAVVFAGNPAMVRSPLFRYEAPFSYEKLDRAPGPLGDDYPADCVVEDCLLTRTGRDEKQTAPIQISMSRNITVRACTIHDVPRAGINISEGTWGGHLVEWCDVFNTVLETGDHGSFNSWGRDRFWTPSLAGINREHERDPALPFADAVAANVLRHNRWSCDHGWGIDLDDGSSNYEITGNLILKGGLKLREGYRRIVRNNLIVNDSLHAHCWLRDSGDVFAGNLVMGAYRPALMDRAWGLLVDYNIFASSEADRDRFRARGCDAHSTVLDAKFRNPAAGDYTVENLPAGSPFVNFPMNRFGVRSPKLRKLAKQPQFPLPAAFSGTPVPAAAPEEQEWRGTKVREITEQEFSAFGVPRGTRGVEVRQGAGPLLAGDLITAVDGRPVAVPGDLPAAETARQAELVRNQKRITVKLRQ</sequence>
<protein>
    <recommendedName>
        <fullName evidence="4">Parallel beta helix pectate lyase-like protein</fullName>
    </recommendedName>
</protein>
<dbReference type="InterPro" id="IPR011050">
    <property type="entry name" value="Pectin_lyase_fold/virulence"/>
</dbReference>
<dbReference type="PANTHER" id="PTHR36453:SF1">
    <property type="entry name" value="RIGHT HANDED BETA HELIX DOMAIN-CONTAINING PROTEIN"/>
    <property type="match status" value="1"/>
</dbReference>
<evidence type="ECO:0008006" key="4">
    <source>
        <dbReference type="Google" id="ProtNLM"/>
    </source>
</evidence>
<dbReference type="SUPFAM" id="SSF51126">
    <property type="entry name" value="Pectin lyase-like"/>
    <property type="match status" value="1"/>
</dbReference>
<name>A0A2U1AQF5_9BACT</name>
<dbReference type="GeneID" id="78296305"/>
<keyword evidence="1" id="KW-0732">Signal</keyword>
<dbReference type="RefSeq" id="WP_116885016.1">
    <property type="nucleotide sequence ID" value="NZ_QEKH01000025.1"/>
</dbReference>
<evidence type="ECO:0000256" key="1">
    <source>
        <dbReference type="SAM" id="SignalP"/>
    </source>
</evidence>
<dbReference type="PANTHER" id="PTHR36453">
    <property type="entry name" value="SECRETED PROTEIN-RELATED"/>
    <property type="match status" value="1"/>
</dbReference>
<proteinExistence type="predicted"/>
<dbReference type="Proteomes" id="UP000245959">
    <property type="component" value="Unassembled WGS sequence"/>
</dbReference>
<evidence type="ECO:0000313" key="3">
    <source>
        <dbReference type="Proteomes" id="UP000245959"/>
    </source>
</evidence>
<gene>
    <name evidence="2" type="ORF">C8D82_12579</name>
</gene>
<feature type="chain" id="PRO_5015593587" description="Parallel beta helix pectate lyase-like protein" evidence="1">
    <location>
        <begin position="21"/>
        <end position="777"/>
    </location>
</feature>
<dbReference type="Gene3D" id="2.160.20.10">
    <property type="entry name" value="Single-stranded right-handed beta-helix, Pectin lyase-like"/>
    <property type="match status" value="2"/>
</dbReference>
<comment type="caution">
    <text evidence="2">The sequence shown here is derived from an EMBL/GenBank/DDBJ whole genome shotgun (WGS) entry which is preliminary data.</text>
</comment>
<dbReference type="Gene3D" id="2.30.42.60">
    <property type="match status" value="1"/>
</dbReference>